<keyword evidence="3" id="KW-1185">Reference proteome</keyword>
<name>A0A8J2KYE5_9HEXA</name>
<reference evidence="2" key="1">
    <citation type="submission" date="2021-06" db="EMBL/GenBank/DDBJ databases">
        <authorList>
            <person name="Hodson N. C."/>
            <person name="Mongue J. A."/>
            <person name="Jaron S. K."/>
        </authorList>
    </citation>
    <scope>NUCLEOTIDE SEQUENCE</scope>
</reference>
<feature type="region of interest" description="Disordered" evidence="1">
    <location>
        <begin position="1"/>
        <end position="28"/>
    </location>
</feature>
<accession>A0A8J2KYE5</accession>
<organism evidence="2 3">
    <name type="scientific">Allacma fusca</name>
    <dbReference type="NCBI Taxonomy" id="39272"/>
    <lineage>
        <taxon>Eukaryota</taxon>
        <taxon>Metazoa</taxon>
        <taxon>Ecdysozoa</taxon>
        <taxon>Arthropoda</taxon>
        <taxon>Hexapoda</taxon>
        <taxon>Collembola</taxon>
        <taxon>Symphypleona</taxon>
        <taxon>Sminthuridae</taxon>
        <taxon>Allacma</taxon>
    </lineage>
</organism>
<gene>
    <name evidence="2" type="ORF">AFUS01_LOCUS35763</name>
</gene>
<dbReference type="OrthoDB" id="3026777at2759"/>
<proteinExistence type="predicted"/>
<sequence length="98" mass="11334">MDLNSNSIRKKSWLKESGTDPNADVISKNEMEKNKSKLQLILSNVTIEPVMFMQMFGFALVQVITQNFYIDRICRVKLENSVEICENLTRNHHSDDIS</sequence>
<comment type="caution">
    <text evidence="2">The sequence shown here is derived from an EMBL/GenBank/DDBJ whole genome shotgun (WGS) entry which is preliminary data.</text>
</comment>
<dbReference type="AlphaFoldDB" id="A0A8J2KYE5"/>
<evidence type="ECO:0000256" key="1">
    <source>
        <dbReference type="SAM" id="MobiDB-lite"/>
    </source>
</evidence>
<evidence type="ECO:0000313" key="3">
    <source>
        <dbReference type="Proteomes" id="UP000708208"/>
    </source>
</evidence>
<protein>
    <submittedName>
        <fullName evidence="2">Uncharacterized protein</fullName>
    </submittedName>
</protein>
<dbReference type="Proteomes" id="UP000708208">
    <property type="component" value="Unassembled WGS sequence"/>
</dbReference>
<dbReference type="EMBL" id="CAJVCH010537126">
    <property type="protein sequence ID" value="CAG7825662.1"/>
    <property type="molecule type" value="Genomic_DNA"/>
</dbReference>
<evidence type="ECO:0000313" key="2">
    <source>
        <dbReference type="EMBL" id="CAG7825662.1"/>
    </source>
</evidence>
<feature type="non-terminal residue" evidence="2">
    <location>
        <position position="98"/>
    </location>
</feature>